<feature type="binding site" description="covalent" evidence="11">
    <location>
        <position position="57"/>
    </location>
    <ligand>
        <name>heme c</name>
        <dbReference type="ChEBI" id="CHEBI:61717"/>
        <label>1</label>
    </ligand>
</feature>
<dbReference type="SUPFAM" id="SSF46626">
    <property type="entry name" value="Cytochrome c"/>
    <property type="match status" value="3"/>
</dbReference>
<feature type="signal peptide" evidence="13">
    <location>
        <begin position="1"/>
        <end position="33"/>
    </location>
</feature>
<evidence type="ECO:0000256" key="8">
    <source>
        <dbReference type="ARBA" id="ARBA00022982"/>
    </source>
</evidence>
<keyword evidence="9 12" id="KW-0408">Iron</keyword>
<dbReference type="EMBL" id="FSRM01000002">
    <property type="protein sequence ID" value="SIO49591.1"/>
    <property type="molecule type" value="Genomic_DNA"/>
</dbReference>
<evidence type="ECO:0000256" key="4">
    <source>
        <dbReference type="ARBA" id="ARBA00022617"/>
    </source>
</evidence>
<keyword evidence="8" id="KW-0249">Electron transport</keyword>
<evidence type="ECO:0000256" key="11">
    <source>
        <dbReference type="PIRSR" id="PIRSR000018-50"/>
    </source>
</evidence>
<dbReference type="PRINTS" id="PR00605">
    <property type="entry name" value="CYTCHROMECIC"/>
</dbReference>
<comment type="cofactor">
    <cofactor evidence="11">
        <name>heme c</name>
        <dbReference type="ChEBI" id="CHEBI:61717"/>
    </cofactor>
    <text evidence="11">Binds 3 heme c groups covalently per subunit.</text>
</comment>
<dbReference type="Pfam" id="PF00034">
    <property type="entry name" value="Cytochrom_C"/>
    <property type="match status" value="1"/>
</dbReference>
<evidence type="ECO:0000256" key="9">
    <source>
        <dbReference type="ARBA" id="ARBA00023004"/>
    </source>
</evidence>
<dbReference type="GO" id="GO:0009055">
    <property type="term" value="F:electron transfer activity"/>
    <property type="evidence" value="ECO:0007669"/>
    <property type="project" value="InterPro"/>
</dbReference>
<evidence type="ECO:0000256" key="2">
    <source>
        <dbReference type="ARBA" id="ARBA00022448"/>
    </source>
</evidence>
<dbReference type="Gene3D" id="1.10.760.10">
    <property type="entry name" value="Cytochrome c-like domain"/>
    <property type="match status" value="2"/>
</dbReference>
<dbReference type="PIRSF" id="PIRSF000018">
    <property type="entry name" value="Mb_ADH_cyt_c"/>
    <property type="match status" value="1"/>
</dbReference>
<evidence type="ECO:0000256" key="12">
    <source>
        <dbReference type="PIRSR" id="PIRSR000018-51"/>
    </source>
</evidence>
<feature type="binding site" description="covalent" evidence="11">
    <location>
        <position position="208"/>
    </location>
    <ligand>
        <name>heme c</name>
        <dbReference type="ChEBI" id="CHEBI:61717"/>
        <label>2</label>
    </ligand>
</feature>
<evidence type="ECO:0000256" key="1">
    <source>
        <dbReference type="ARBA" id="ARBA00004236"/>
    </source>
</evidence>
<evidence type="ECO:0000259" key="14">
    <source>
        <dbReference type="PROSITE" id="PS51007"/>
    </source>
</evidence>
<dbReference type="GO" id="GO:0016614">
    <property type="term" value="F:oxidoreductase activity, acting on CH-OH group of donors"/>
    <property type="evidence" value="ECO:0007669"/>
    <property type="project" value="InterPro"/>
</dbReference>
<evidence type="ECO:0000256" key="10">
    <source>
        <dbReference type="ARBA" id="ARBA00023136"/>
    </source>
</evidence>
<evidence type="ECO:0000313" key="18">
    <source>
        <dbReference type="Proteomes" id="UP000185151"/>
    </source>
</evidence>
<protein>
    <submittedName>
        <fullName evidence="15">Cytochrome c, mono-and diheme variants</fullName>
    </submittedName>
</protein>
<feature type="domain" description="Cytochrome c" evidence="14">
    <location>
        <begin position="43"/>
        <end position="146"/>
    </location>
</feature>
<name>A0A1N6JGV5_9BURK</name>
<evidence type="ECO:0000256" key="3">
    <source>
        <dbReference type="ARBA" id="ARBA00022475"/>
    </source>
</evidence>
<dbReference type="EMBL" id="FSRU01000001">
    <property type="protein sequence ID" value="SIO43276.1"/>
    <property type="molecule type" value="Genomic_DNA"/>
</dbReference>
<feature type="domain" description="Cytochrome c" evidence="14">
    <location>
        <begin position="190"/>
        <end position="303"/>
    </location>
</feature>
<feature type="binding site" description="covalent" evidence="11">
    <location>
        <position position="60"/>
    </location>
    <ligand>
        <name>heme c</name>
        <dbReference type="ChEBI" id="CHEBI:61717"/>
        <label>1</label>
    </ligand>
</feature>
<accession>A0A1N6JGV5</accession>
<dbReference type="InterPro" id="IPR036909">
    <property type="entry name" value="Cyt_c-like_dom_sf"/>
</dbReference>
<dbReference type="GO" id="GO:0005506">
    <property type="term" value="F:iron ion binding"/>
    <property type="evidence" value="ECO:0007669"/>
    <property type="project" value="InterPro"/>
</dbReference>
<dbReference type="AlphaFoldDB" id="A0A1N6JGV5"/>
<keyword evidence="5 12" id="KW-0479">Metal-binding</keyword>
<keyword evidence="4 11" id="KW-0349">Heme</keyword>
<feature type="binding site" description="covalent" evidence="11">
    <location>
        <position position="205"/>
    </location>
    <ligand>
        <name>heme c</name>
        <dbReference type="ChEBI" id="CHEBI:61717"/>
        <label>2</label>
    </ligand>
</feature>
<dbReference type="PANTHER" id="PTHR35008:SF8">
    <property type="entry name" value="ALCOHOL DEHYDROGENASE CYTOCHROME C SUBUNIT"/>
    <property type="match status" value="1"/>
</dbReference>
<feature type="domain" description="Cytochrome c" evidence="14">
    <location>
        <begin position="326"/>
        <end position="416"/>
    </location>
</feature>
<organism evidence="15 18">
    <name type="scientific">Paraburkholderia phenazinium</name>
    <dbReference type="NCBI Taxonomy" id="60549"/>
    <lineage>
        <taxon>Bacteria</taxon>
        <taxon>Pseudomonadati</taxon>
        <taxon>Pseudomonadota</taxon>
        <taxon>Betaproteobacteria</taxon>
        <taxon>Burkholderiales</taxon>
        <taxon>Burkholderiaceae</taxon>
        <taxon>Paraburkholderia</taxon>
    </lineage>
</organism>
<dbReference type="RefSeq" id="WP_074267478.1">
    <property type="nucleotide sequence ID" value="NZ_FSRU01000001.1"/>
</dbReference>
<dbReference type="GO" id="GO:0020037">
    <property type="term" value="F:heme binding"/>
    <property type="evidence" value="ECO:0007669"/>
    <property type="project" value="InterPro"/>
</dbReference>
<dbReference type="InterPro" id="IPR008168">
    <property type="entry name" value="Cyt_C_IC"/>
</dbReference>
<keyword evidence="18" id="KW-1185">Reference proteome</keyword>
<evidence type="ECO:0000256" key="7">
    <source>
        <dbReference type="ARBA" id="ARBA00022737"/>
    </source>
</evidence>
<dbReference type="PROSITE" id="PS51007">
    <property type="entry name" value="CYTC"/>
    <property type="match status" value="3"/>
</dbReference>
<evidence type="ECO:0000256" key="6">
    <source>
        <dbReference type="ARBA" id="ARBA00022729"/>
    </source>
</evidence>
<keyword evidence="3" id="KW-1003">Cell membrane</keyword>
<keyword evidence="6 13" id="KW-0732">Signal</keyword>
<evidence type="ECO:0000256" key="5">
    <source>
        <dbReference type="ARBA" id="ARBA00022723"/>
    </source>
</evidence>
<sequence>MTKYTKRVLPALASVVMSSLALGLAALSTTVRAQDATSADMTQLIRQGAYLAQIGDCVACHTAKDGKPFAGGLPMSISIGTIWSSNITPDKDTGIGSYTLDDFDRAVRHGIAKNGETLYPAMPYPSYAKVKPSNIKALYAYFMHGVQPVSQANKTTDIMWPMSMRWPLSVWRKLYAPDVVTDDTPVSATDPVLRGRYLVEGLAHCSACHTPRKVTMQEASLSDDGSTFLSGTVIDGYLAENLRGDVKDGLGNWSEGDIVAFLKSGRNEHSAAFGGMAEVVQDSTQFMMDSDLMSIATYLKTLGPAHPDQTSLTYDSATEKMFHDGSASSNGAIQFLNNCAACHRTTGNGWNGTFPRLALSTTVNTKDPSSLIRIVLSGAQMPWTASAPTHYAMPGFADRLSDQDLADVLTFVRSSWGNTAPAVTSEMVAAVRKSLPEKAPATDLQTRLINGICRSKTR</sequence>
<feature type="binding site" description="axial binding residue" evidence="12">
    <location>
        <position position="209"/>
    </location>
    <ligand>
        <name>heme c</name>
        <dbReference type="ChEBI" id="CHEBI:61717"/>
        <label>2</label>
    </ligand>
    <ligandPart>
        <name>Fe</name>
        <dbReference type="ChEBI" id="CHEBI:18248"/>
    </ligandPart>
</feature>
<dbReference type="GO" id="GO:0005886">
    <property type="term" value="C:plasma membrane"/>
    <property type="evidence" value="ECO:0007669"/>
    <property type="project" value="UniProtKB-SubCell"/>
</dbReference>
<dbReference type="Proteomes" id="UP000185151">
    <property type="component" value="Unassembled WGS sequence"/>
</dbReference>
<evidence type="ECO:0000256" key="13">
    <source>
        <dbReference type="SAM" id="SignalP"/>
    </source>
</evidence>
<evidence type="ECO:0000313" key="17">
    <source>
        <dbReference type="Proteomes" id="UP000184693"/>
    </source>
</evidence>
<proteinExistence type="predicted"/>
<dbReference type="Proteomes" id="UP000184693">
    <property type="component" value="Unassembled WGS sequence"/>
</dbReference>
<comment type="subcellular location">
    <subcellularLocation>
        <location evidence="1">Cell membrane</location>
    </subcellularLocation>
</comment>
<evidence type="ECO:0000313" key="16">
    <source>
        <dbReference type="EMBL" id="SIO49591.1"/>
    </source>
</evidence>
<dbReference type="InterPro" id="IPR009056">
    <property type="entry name" value="Cyt_c-like_dom"/>
</dbReference>
<keyword evidence="7" id="KW-0677">Repeat</keyword>
<keyword evidence="2" id="KW-0813">Transport</keyword>
<reference evidence="17 18" key="1">
    <citation type="submission" date="2016-11" db="EMBL/GenBank/DDBJ databases">
        <authorList>
            <person name="Jaros S."/>
            <person name="Januszkiewicz K."/>
            <person name="Wedrychowicz H."/>
        </authorList>
    </citation>
    <scope>NUCLEOTIDE SEQUENCE [LARGE SCALE GENOMIC DNA]</scope>
    <source>
        <strain evidence="16 17">GAS86</strain>
        <strain evidence="15 18">GAS95</strain>
    </source>
</reference>
<gene>
    <name evidence="15" type="ORF">SAMN05444165_3149</name>
    <name evidence="16" type="ORF">SAMN05444168_5506</name>
</gene>
<feature type="binding site" description="covalent" evidence="11">
    <location>
        <position position="339"/>
    </location>
    <ligand>
        <name>heme c</name>
        <dbReference type="ChEBI" id="CHEBI:61717"/>
        <label>3</label>
    </ligand>
</feature>
<dbReference type="PANTHER" id="PTHR35008">
    <property type="entry name" value="BLL4482 PROTEIN-RELATED"/>
    <property type="match status" value="1"/>
</dbReference>
<dbReference type="InterPro" id="IPR014353">
    <property type="entry name" value="Membr-bd_ADH_cyt_c"/>
</dbReference>
<feature type="binding site" description="axial binding residue" evidence="12">
    <location>
        <position position="61"/>
    </location>
    <ligand>
        <name>heme c</name>
        <dbReference type="ChEBI" id="CHEBI:61717"/>
        <label>1</label>
    </ligand>
    <ligandPart>
        <name>Fe</name>
        <dbReference type="ChEBI" id="CHEBI:18248"/>
    </ligandPart>
</feature>
<feature type="chain" id="PRO_5015068060" evidence="13">
    <location>
        <begin position="34"/>
        <end position="458"/>
    </location>
</feature>
<dbReference type="InterPro" id="IPR051459">
    <property type="entry name" value="Cytochrome_c-type_DH"/>
</dbReference>
<keyword evidence="10" id="KW-0472">Membrane</keyword>
<evidence type="ECO:0000313" key="15">
    <source>
        <dbReference type="EMBL" id="SIO43276.1"/>
    </source>
</evidence>
<feature type="binding site" description="covalent" evidence="11">
    <location>
        <position position="342"/>
    </location>
    <ligand>
        <name>heme c</name>
        <dbReference type="ChEBI" id="CHEBI:61717"/>
        <label>3</label>
    </ligand>
</feature>
<feature type="binding site" description="axial binding residue" evidence="12">
    <location>
        <position position="343"/>
    </location>
    <ligand>
        <name>heme c</name>
        <dbReference type="ChEBI" id="CHEBI:61717"/>
        <label>3</label>
    </ligand>
    <ligandPart>
        <name>Fe</name>
        <dbReference type="ChEBI" id="CHEBI:18248"/>
    </ligandPart>
</feature>